<dbReference type="PANTHER" id="PTHR42866">
    <property type="entry name" value="3-DEOXY-MANNO-OCTULOSONATE CYTIDYLYLTRANSFERASE"/>
    <property type="match status" value="1"/>
</dbReference>
<evidence type="ECO:0000256" key="3">
    <source>
        <dbReference type="ARBA" id="ARBA00022985"/>
    </source>
</evidence>
<dbReference type="Pfam" id="PF02348">
    <property type="entry name" value="CTP_transf_3"/>
    <property type="match status" value="1"/>
</dbReference>
<dbReference type="Gene3D" id="3.40.50.2000">
    <property type="entry name" value="Glycogen Phosphorylase B"/>
    <property type="match status" value="1"/>
</dbReference>
<comment type="caution">
    <text evidence="4">The sequence shown here is derived from an EMBL/GenBank/DDBJ whole genome shotgun (WGS) entry which is preliminary data.</text>
</comment>
<gene>
    <name evidence="4" type="ORF">L9G74_08210</name>
</gene>
<name>A0ABT2FJH3_9GAMM</name>
<keyword evidence="2" id="KW-0548">Nucleotidyltransferase</keyword>
<keyword evidence="1 4" id="KW-0808">Transferase</keyword>
<dbReference type="GO" id="GO:0016740">
    <property type="term" value="F:transferase activity"/>
    <property type="evidence" value="ECO:0007669"/>
    <property type="project" value="UniProtKB-KW"/>
</dbReference>
<reference evidence="5" key="2">
    <citation type="submission" date="2023-07" db="EMBL/GenBank/DDBJ databases">
        <title>Shewanella mangrovi sp. nov., an acetaldehyde- degrading bacterium isolated from mangrove sediment.</title>
        <authorList>
            <person name="Liu Y."/>
        </authorList>
    </citation>
    <scope>NUCLEOTIDE SEQUENCE [LARGE SCALE GENOMIC DNA]</scope>
    <source>
        <strain evidence="5">C32</strain>
    </source>
</reference>
<proteinExistence type="predicted"/>
<dbReference type="SUPFAM" id="SSF53448">
    <property type="entry name" value="Nucleotide-diphospho-sugar transferases"/>
    <property type="match status" value="1"/>
</dbReference>
<organism evidence="4 5">
    <name type="scientific">Shewanella electrica</name>
    <dbReference type="NCBI Taxonomy" id="515560"/>
    <lineage>
        <taxon>Bacteria</taxon>
        <taxon>Pseudomonadati</taxon>
        <taxon>Pseudomonadota</taxon>
        <taxon>Gammaproteobacteria</taxon>
        <taxon>Alteromonadales</taxon>
        <taxon>Shewanellaceae</taxon>
        <taxon>Shewanella</taxon>
    </lineage>
</organism>
<dbReference type="EMBL" id="JAKOGG010000004">
    <property type="protein sequence ID" value="MCS4556418.1"/>
    <property type="molecule type" value="Genomic_DNA"/>
</dbReference>
<dbReference type="InterPro" id="IPR003329">
    <property type="entry name" value="Cytidylyl_trans"/>
</dbReference>
<sequence length="566" mass="64026">MRVLAVVGARLNSSRLPGKHLLSLAGKPMIQHIFQRLQQCQQLNTLVLATTADAFNQPLVDWAHNNAICVLPYEGNVDDLMGRIDAVVQQYNPDYIVYICGDCPLIEPAFIDHALMQLRNSPNKDTIRLKADCQSLHEGIAVYSRHGWQKLLAVSTTEMAREHVGYGNKITPVLDALEIDDCADFSQIKQRISVDTEADYQFMSEVYRRWYQHHDTTTIVSLGWVQQQLLNDQQLRQINLHVHQKLPDVKYRKAVVLCQVSTSIGIGHLRRSVLLANALMEQLSIGVQLHIIGESRELPWLRSNQAVWHNDVTAALTAVTELKTDLWIIDLHPDFIPQPLLIDFCRRAQQQQQKLIALDKCSFLLPYIDLLFIPSFFSNHTHPKVSVGKENYLFTPQTAAKQKQLLVLTGGSDALRYGDWLMDVIDANIPSDIKRIWVQGPYADSPRLPENSDWQIRQNPADLPQLIAQSATVISAYGLSLFEAIAAQSVTLLLPPKHLVSEEELASLQQLQCCFICKQSVDIVPALQQLFTDNEARQQVLVNAKQFSEKIDGVERFCAQVKQLLE</sequence>
<dbReference type="InterPro" id="IPR029044">
    <property type="entry name" value="Nucleotide-diphossugar_trans"/>
</dbReference>
<evidence type="ECO:0000313" key="5">
    <source>
        <dbReference type="Proteomes" id="UP001201549"/>
    </source>
</evidence>
<reference evidence="4 5" key="1">
    <citation type="submission" date="2022-02" db="EMBL/GenBank/DDBJ databases">
        <authorList>
            <person name="Zhuang L."/>
        </authorList>
    </citation>
    <scope>NUCLEOTIDE SEQUENCE [LARGE SCALE GENOMIC DNA]</scope>
    <source>
        <strain evidence="4 5">C32</strain>
    </source>
</reference>
<dbReference type="Proteomes" id="UP001201549">
    <property type="component" value="Unassembled WGS sequence"/>
</dbReference>
<evidence type="ECO:0000256" key="1">
    <source>
        <dbReference type="ARBA" id="ARBA00022679"/>
    </source>
</evidence>
<dbReference type="Gene3D" id="3.90.550.10">
    <property type="entry name" value="Spore Coat Polysaccharide Biosynthesis Protein SpsA, Chain A"/>
    <property type="match status" value="1"/>
</dbReference>
<evidence type="ECO:0000256" key="2">
    <source>
        <dbReference type="ARBA" id="ARBA00022695"/>
    </source>
</evidence>
<dbReference type="RefSeq" id="WP_238895813.1">
    <property type="nucleotide sequence ID" value="NZ_JAKOGG010000004.1"/>
</dbReference>
<accession>A0ABT2FJH3</accession>
<dbReference type="PANTHER" id="PTHR42866:SF2">
    <property type="entry name" value="3-DEOXY-MANNO-OCTULOSONATE CYTIDYLYLTRANSFERASE, MITOCHONDRIAL"/>
    <property type="match status" value="1"/>
</dbReference>
<evidence type="ECO:0000313" key="4">
    <source>
        <dbReference type="EMBL" id="MCS4556418.1"/>
    </source>
</evidence>
<keyword evidence="5" id="KW-1185">Reference proteome</keyword>
<protein>
    <submittedName>
        <fullName evidence="4">NTP transferase domain-containing protein</fullName>
    </submittedName>
</protein>
<keyword evidence="3" id="KW-0448">Lipopolysaccharide biosynthesis</keyword>